<sequence length="731" mass="81716">MPFDFATYRAKCGGLTAEELQVEWQNYTRQLSTGATTTATSVLLSPVTHGISLVGLGISVPQIHNARKKRAIIVDTMQLQGAEPHTRRRDIIFPSAISVATAALTLGFTPHFAVALGGEASAKGIEYLISHVALDVVWTILGESYAVYLKKRETRKVKRQQHRHQHRHSLKYHATDMGEKKISARRERTRRFPAHSDSDTSDSEYSDDDARFEKESLHDDKAHLFEFKPQAARGKTHRPGQRRGHNRRTGHPGPGMNSYHSYTLPTASNRRKQVQRSPSQPPSQRSYHSNISDDKMSRSAPKLPPRRLSMVDRAININPIRNRMDSAQGFTRAPALTKQVIDTDSDSDDEEEKALDSDSDEDSNGSSSDENSDDDSDEDSDVDSDEEKDEESIKENRERCKVQVDEKNMELVLTMEEEIALLKATILRMEMEKRGIVVEPNAGMDPTFVRETYAKLKDGIPAIDQVRAQGLESAGLKNAKDLSMKRQSPEFGNGSHIDTLNKLPPTPVSSTPSPLPKRRTESRPADAKTTPIPVIAKPPPEYQSQVHESEKITFPRSPYKTRPGQMRRDSGYFSNYSSSSLVSIPGSIQHGRRQSLTSSPGSGFEAMKEFSSQVVNSSKMDKFSLNMESNNASKLKMAPPYVSTRRISHHRDSSNTHDDKSTRNLEMLSHRMVAQKNQSALNSPSVSCELPKEKCADWEIHPVMSQLVMSHHLPTPQVVVNAATRSWRAPA</sequence>
<feature type="compositionally biased region" description="Basic and acidic residues" evidence="1">
    <location>
        <begin position="173"/>
        <end position="186"/>
    </location>
</feature>
<name>A0A9W4D289_BLUGR</name>
<feature type="region of interest" description="Disordered" evidence="1">
    <location>
        <begin position="584"/>
        <end position="603"/>
    </location>
</feature>
<organism evidence="2 3">
    <name type="scientific">Blumeria graminis f. sp. triticale</name>
    <dbReference type="NCBI Taxonomy" id="1689686"/>
    <lineage>
        <taxon>Eukaryota</taxon>
        <taxon>Fungi</taxon>
        <taxon>Dikarya</taxon>
        <taxon>Ascomycota</taxon>
        <taxon>Pezizomycotina</taxon>
        <taxon>Leotiomycetes</taxon>
        <taxon>Erysiphales</taxon>
        <taxon>Erysiphaceae</taxon>
        <taxon>Blumeria</taxon>
    </lineage>
</organism>
<feature type="compositionally biased region" description="Basic residues" evidence="1">
    <location>
        <begin position="155"/>
        <end position="171"/>
    </location>
</feature>
<feature type="compositionally biased region" description="Polar residues" evidence="1">
    <location>
        <begin position="258"/>
        <end position="268"/>
    </location>
</feature>
<comment type="caution">
    <text evidence="2">The sequence shown here is derived from an EMBL/GenBank/DDBJ whole genome shotgun (WGS) entry which is preliminary data.</text>
</comment>
<feature type="compositionally biased region" description="Basic and acidic residues" evidence="1">
    <location>
        <begin position="479"/>
        <end position="488"/>
    </location>
</feature>
<feature type="compositionally biased region" description="Low complexity" evidence="1">
    <location>
        <begin position="275"/>
        <end position="286"/>
    </location>
</feature>
<feature type="region of interest" description="Disordered" evidence="1">
    <location>
        <begin position="155"/>
        <end position="209"/>
    </location>
</feature>
<feature type="compositionally biased region" description="Acidic residues" evidence="1">
    <location>
        <begin position="343"/>
        <end position="363"/>
    </location>
</feature>
<evidence type="ECO:0000313" key="2">
    <source>
        <dbReference type="EMBL" id="CAD6502983.1"/>
    </source>
</evidence>
<feature type="region of interest" description="Disordered" evidence="1">
    <location>
        <begin position="223"/>
        <end position="399"/>
    </location>
</feature>
<protein>
    <submittedName>
        <fullName evidence="2">BgTH12-02657</fullName>
    </submittedName>
</protein>
<evidence type="ECO:0000256" key="1">
    <source>
        <dbReference type="SAM" id="MobiDB-lite"/>
    </source>
</evidence>
<feature type="compositionally biased region" description="Basic residues" evidence="1">
    <location>
        <begin position="234"/>
        <end position="250"/>
    </location>
</feature>
<dbReference type="AlphaFoldDB" id="A0A9W4D289"/>
<feature type="compositionally biased region" description="Acidic residues" evidence="1">
    <location>
        <begin position="370"/>
        <end position="390"/>
    </location>
</feature>
<accession>A0A9W4D289</accession>
<evidence type="ECO:0000313" key="3">
    <source>
        <dbReference type="Proteomes" id="UP000683417"/>
    </source>
</evidence>
<reference evidence="2" key="1">
    <citation type="submission" date="2020-10" db="EMBL/GenBank/DDBJ databases">
        <authorList>
            <person name="Muller C M."/>
        </authorList>
    </citation>
    <scope>NUCLEOTIDE SEQUENCE</scope>
    <source>
        <strain evidence="2">THUN-12</strain>
    </source>
</reference>
<proteinExistence type="predicted"/>
<feature type="region of interest" description="Disordered" evidence="1">
    <location>
        <begin position="479"/>
        <end position="550"/>
    </location>
</feature>
<dbReference type="Proteomes" id="UP000683417">
    <property type="component" value="Unassembled WGS sequence"/>
</dbReference>
<gene>
    <name evidence="2" type="ORF">BGTH12_LOCUS4341</name>
</gene>
<dbReference type="EMBL" id="CAJHIT010000007">
    <property type="protein sequence ID" value="CAD6502983.1"/>
    <property type="molecule type" value="Genomic_DNA"/>
</dbReference>